<feature type="compositionally biased region" description="Basic residues" evidence="2">
    <location>
        <begin position="98"/>
        <end position="110"/>
    </location>
</feature>
<evidence type="ECO:0000256" key="1">
    <source>
        <dbReference type="SAM" id="Coils"/>
    </source>
</evidence>
<feature type="region of interest" description="Disordered" evidence="2">
    <location>
        <begin position="188"/>
        <end position="207"/>
    </location>
</feature>
<dbReference type="OrthoDB" id="21595at2759"/>
<accession>A0A1Y2CVE3</accession>
<keyword evidence="1" id="KW-0175">Coiled coil</keyword>
<keyword evidence="4" id="KW-1185">Reference proteome</keyword>
<proteinExistence type="predicted"/>
<name>A0A1Y2CVE3_9FUNG</name>
<sequence>MSEPESTTPLDSTADTVVVETVVTTEVVILEDDKAEEAIAATESVAQAESNESSDSAALIADLRAQVAALTQKVASLEAKLALAERANEAAAAPRLVHATKARAGPRRAKAASTEDHADQENEEAPNANRDATTPEPHDGAENEEPTTPQQTIQKKIATMGGVSAFGGAGFNPFAGGASPNVLLKSRSSVTNSSVGGPSEAEAAEALGKADEVKEWVGTTLGDENVKNATNEIFCGELLKDGTLLCR</sequence>
<gene>
    <name evidence="3" type="ORF">BCR33DRAFT_762503</name>
</gene>
<reference evidence="3 4" key="1">
    <citation type="submission" date="2016-07" db="EMBL/GenBank/DDBJ databases">
        <title>Pervasive Adenine N6-methylation of Active Genes in Fungi.</title>
        <authorList>
            <consortium name="DOE Joint Genome Institute"/>
            <person name="Mondo S.J."/>
            <person name="Dannebaum R.O."/>
            <person name="Kuo R.C."/>
            <person name="Labutti K."/>
            <person name="Haridas S."/>
            <person name="Kuo A."/>
            <person name="Salamov A."/>
            <person name="Ahrendt S.R."/>
            <person name="Lipzen A."/>
            <person name="Sullivan W."/>
            <person name="Andreopoulos W.B."/>
            <person name="Clum A."/>
            <person name="Lindquist E."/>
            <person name="Daum C."/>
            <person name="Ramamoorthy G.K."/>
            <person name="Gryganskyi A."/>
            <person name="Culley D."/>
            <person name="Magnuson J.K."/>
            <person name="James T.Y."/>
            <person name="O'Malley M.A."/>
            <person name="Stajich J.E."/>
            <person name="Spatafora J.W."/>
            <person name="Visel A."/>
            <person name="Grigoriev I.V."/>
        </authorList>
    </citation>
    <scope>NUCLEOTIDE SEQUENCE [LARGE SCALE GENOMIC DNA]</scope>
    <source>
        <strain evidence="3 4">JEL800</strain>
    </source>
</reference>
<protein>
    <submittedName>
        <fullName evidence="3">Uncharacterized protein</fullName>
    </submittedName>
</protein>
<dbReference type="EMBL" id="MCGO01000006">
    <property type="protein sequence ID" value="ORY50937.1"/>
    <property type="molecule type" value="Genomic_DNA"/>
</dbReference>
<comment type="caution">
    <text evidence="3">The sequence shown here is derived from an EMBL/GenBank/DDBJ whole genome shotgun (WGS) entry which is preliminary data.</text>
</comment>
<dbReference type="Proteomes" id="UP000193642">
    <property type="component" value="Unassembled WGS sequence"/>
</dbReference>
<dbReference type="AlphaFoldDB" id="A0A1Y2CVE3"/>
<evidence type="ECO:0000313" key="3">
    <source>
        <dbReference type="EMBL" id="ORY50937.1"/>
    </source>
</evidence>
<evidence type="ECO:0000256" key="2">
    <source>
        <dbReference type="SAM" id="MobiDB-lite"/>
    </source>
</evidence>
<organism evidence="3 4">
    <name type="scientific">Rhizoclosmatium globosum</name>
    <dbReference type="NCBI Taxonomy" id="329046"/>
    <lineage>
        <taxon>Eukaryota</taxon>
        <taxon>Fungi</taxon>
        <taxon>Fungi incertae sedis</taxon>
        <taxon>Chytridiomycota</taxon>
        <taxon>Chytridiomycota incertae sedis</taxon>
        <taxon>Chytridiomycetes</taxon>
        <taxon>Chytridiales</taxon>
        <taxon>Chytriomycetaceae</taxon>
        <taxon>Rhizoclosmatium</taxon>
    </lineage>
</organism>
<evidence type="ECO:0000313" key="4">
    <source>
        <dbReference type="Proteomes" id="UP000193642"/>
    </source>
</evidence>
<feature type="coiled-coil region" evidence="1">
    <location>
        <begin position="60"/>
        <end position="87"/>
    </location>
</feature>
<feature type="region of interest" description="Disordered" evidence="2">
    <location>
        <begin position="94"/>
        <end position="151"/>
    </location>
</feature>